<comment type="caution">
    <text evidence="6">The sequence shown here is derived from an EMBL/GenBank/DDBJ whole genome shotgun (WGS) entry which is preliminary data.</text>
</comment>
<keyword evidence="4" id="KW-0411">Iron-sulfur</keyword>
<dbReference type="InterPro" id="IPR013785">
    <property type="entry name" value="Aldolase_TIM"/>
</dbReference>
<keyword evidence="1" id="KW-0949">S-adenosyl-L-methionine</keyword>
<keyword evidence="7" id="KW-1185">Reference proteome</keyword>
<dbReference type="RefSeq" id="WP_117781569.1">
    <property type="nucleotide sequence ID" value="NZ_JAJEQT010000004.1"/>
</dbReference>
<evidence type="ECO:0000313" key="6">
    <source>
        <dbReference type="EMBL" id="MCC2218890.1"/>
    </source>
</evidence>
<evidence type="ECO:0000313" key="7">
    <source>
        <dbReference type="Proteomes" id="UP001198495"/>
    </source>
</evidence>
<evidence type="ECO:0000256" key="1">
    <source>
        <dbReference type="ARBA" id="ARBA00022691"/>
    </source>
</evidence>
<name>A0ABS8FNV7_9FIRM</name>
<evidence type="ECO:0000256" key="2">
    <source>
        <dbReference type="ARBA" id="ARBA00022723"/>
    </source>
</evidence>
<gene>
    <name evidence="6" type="ORF">LKD28_07575</name>
</gene>
<dbReference type="InterPro" id="IPR007197">
    <property type="entry name" value="rSAM"/>
</dbReference>
<evidence type="ECO:0000259" key="5">
    <source>
        <dbReference type="Pfam" id="PF04055"/>
    </source>
</evidence>
<dbReference type="Pfam" id="PF04055">
    <property type="entry name" value="Radical_SAM"/>
    <property type="match status" value="1"/>
</dbReference>
<protein>
    <submittedName>
        <fullName evidence="6">Radical SAM protein</fullName>
    </submittedName>
</protein>
<evidence type="ECO:0000256" key="3">
    <source>
        <dbReference type="ARBA" id="ARBA00023004"/>
    </source>
</evidence>
<dbReference type="SFLD" id="SFLDS00029">
    <property type="entry name" value="Radical_SAM"/>
    <property type="match status" value="1"/>
</dbReference>
<reference evidence="6 7" key="1">
    <citation type="submission" date="2021-10" db="EMBL/GenBank/DDBJ databases">
        <title>Anaerobic single-cell dispensing facilitates the cultivation of human gut bacteria.</title>
        <authorList>
            <person name="Afrizal A."/>
        </authorList>
    </citation>
    <scope>NUCLEOTIDE SEQUENCE [LARGE SCALE GENOMIC DNA]</scope>
    <source>
        <strain evidence="6 7">CLA-AA-H212</strain>
    </source>
</reference>
<feature type="domain" description="Radical SAM core" evidence="5">
    <location>
        <begin position="139"/>
        <end position="240"/>
    </location>
</feature>
<keyword evidence="3" id="KW-0408">Iron</keyword>
<dbReference type="SFLD" id="SFLDG01067">
    <property type="entry name" value="SPASM/twitch_domain_containing"/>
    <property type="match status" value="1"/>
</dbReference>
<dbReference type="InterPro" id="IPR058240">
    <property type="entry name" value="rSAM_sf"/>
</dbReference>
<proteinExistence type="predicted"/>
<evidence type="ECO:0000256" key="4">
    <source>
        <dbReference type="ARBA" id="ARBA00023014"/>
    </source>
</evidence>
<organism evidence="6 7">
    <name type="scientific">Coprococcus hominis</name>
    <name type="common">ex Arizal et al. 2022</name>
    <dbReference type="NCBI Taxonomy" id="2881262"/>
    <lineage>
        <taxon>Bacteria</taxon>
        <taxon>Bacillati</taxon>
        <taxon>Bacillota</taxon>
        <taxon>Clostridia</taxon>
        <taxon>Lachnospirales</taxon>
        <taxon>Lachnospiraceae</taxon>
        <taxon>Coprococcus</taxon>
    </lineage>
</organism>
<dbReference type="Gene3D" id="3.20.20.70">
    <property type="entry name" value="Aldolase class I"/>
    <property type="match status" value="1"/>
</dbReference>
<sequence>MKWTNRGHEFDEFSASIKDEFHRNIYIFGAGQIGENTGRCIRAFGILGGFIDNNKERQGQRLLGHTIMSLDKYISENSHIAIVIGVSKKYSLEIAKQLEKENLIHGRDFFFDDEFHNKILPVIATYFLNKTYMSLAQITLTERCSLKCKKCAHACYNVGNQTQDLDLSEVYKSADMFFSKVDYINEFVLIGGEPLLYKGLSKAIVYIGNKYRSQIGIFSITTNGTIAPDEETLKVCQKYQVLYRISNYAKALPRLHQSHMKLIKKLQEYGIEYKLYDEDGYWIDYGFDYLNKDMDEEELTQTFDRCLTPCREVRGNKLYFCVMARSVSDNLHFNEGQDDYLDLELLKSDNYKKVLLEFNLGYSEKGYLDMCHRCHGIDAVNYPIPIAEQLYGEDK</sequence>
<dbReference type="Proteomes" id="UP001198495">
    <property type="component" value="Unassembled WGS sequence"/>
</dbReference>
<dbReference type="EMBL" id="JAJEQT010000004">
    <property type="protein sequence ID" value="MCC2218890.1"/>
    <property type="molecule type" value="Genomic_DNA"/>
</dbReference>
<accession>A0ABS8FNV7</accession>
<keyword evidence="2" id="KW-0479">Metal-binding</keyword>
<dbReference type="SUPFAM" id="SSF102114">
    <property type="entry name" value="Radical SAM enzymes"/>
    <property type="match status" value="1"/>
</dbReference>